<dbReference type="RefSeq" id="WP_148701705.1">
    <property type="nucleotide sequence ID" value="NZ_CP007174.1"/>
</dbReference>
<accession>A0A075N1C9</accession>
<name>A0A075N1C9_9ARCH</name>
<proteinExistence type="predicted"/>
<organism evidence="1 2">
    <name type="scientific">Candidatus Nitrososphaera evergladensis SR1</name>
    <dbReference type="NCBI Taxonomy" id="1459636"/>
    <lineage>
        <taxon>Archaea</taxon>
        <taxon>Nitrososphaerota</taxon>
        <taxon>Nitrososphaeria</taxon>
        <taxon>Nitrososphaerales</taxon>
        <taxon>Nitrososphaeraceae</taxon>
        <taxon>Nitrososphaera</taxon>
    </lineage>
</organism>
<sequence>MYSPPQKAILNYGSQTTETSSSSSASEIKWSWACRILENGSSYGLDENVSNVAPKAGDLALVKVDRIGYHNSIITANNRKLRIYPGDLLVGVFGNRYATDALEGELFGVQDLSILTAGGMIGTVKSRHKEFGRPTSVTFVGFLKNKKGLKVNLKELGFHLSRPKGALKNIIIIVGTGMNAGKTTAARILVKSLSDQGLKVAACKLTGSVSNRDQDELRSAYARTIIDFSDYGFPSTYLCTKKELFDLFDTMVADLEKTNPDVVIMEIADGILQRETAILLAEQSVKGMIKGIILAADSAPAALYAAEKIEEMGHKVIAVSGAITSSPLFVKEFEENSRIPVYASVDTGKELADAVMKFIGDSSNSSS</sequence>
<protein>
    <submittedName>
        <fullName evidence="1">Uncharacterized protein</fullName>
    </submittedName>
</protein>
<evidence type="ECO:0000313" key="2">
    <source>
        <dbReference type="Proteomes" id="UP000028194"/>
    </source>
</evidence>
<dbReference type="GeneID" id="41598900"/>
<evidence type="ECO:0000313" key="1">
    <source>
        <dbReference type="EMBL" id="AIF85274.1"/>
    </source>
</evidence>
<dbReference type="AlphaFoldDB" id="A0A075N1C9"/>
<dbReference type="InterPro" id="IPR027417">
    <property type="entry name" value="P-loop_NTPase"/>
</dbReference>
<dbReference type="eggNOG" id="arCOG14727">
    <property type="taxonomic scope" value="Archaea"/>
</dbReference>
<dbReference type="SUPFAM" id="SSF52540">
    <property type="entry name" value="P-loop containing nucleoside triphosphate hydrolases"/>
    <property type="match status" value="1"/>
</dbReference>
<dbReference type="Proteomes" id="UP000028194">
    <property type="component" value="Chromosome"/>
</dbReference>
<dbReference type="KEGG" id="nev:NTE_03245"/>
<reference evidence="1 2" key="1">
    <citation type="journal article" date="2014" name="PLoS ONE">
        <title>Genome Sequence of Candidatus Nitrososphaera evergladensis from Group I.1b Enriched from Everglades Soil Reveals Novel Genomic Features of the Ammonia-Oxidizing Archaea.</title>
        <authorList>
            <person name="Zhalnina K.V."/>
            <person name="Dias R."/>
            <person name="Leonard M.T."/>
            <person name="Dorr de Quadros P."/>
            <person name="Camargo F.A."/>
            <person name="Drew J.C."/>
            <person name="Farmerie W.G."/>
            <person name="Daroub S.H."/>
            <person name="Triplett E.W."/>
        </authorList>
    </citation>
    <scope>NUCLEOTIDE SEQUENCE [LARGE SCALE GENOMIC DNA]</scope>
    <source>
        <strain evidence="1 2">SR1</strain>
    </source>
</reference>
<dbReference type="STRING" id="1459636.NTE_03245"/>
<gene>
    <name evidence="1" type="ORF">NTE_03245</name>
</gene>
<dbReference type="Gene3D" id="3.40.50.300">
    <property type="entry name" value="P-loop containing nucleotide triphosphate hydrolases"/>
    <property type="match status" value="1"/>
</dbReference>
<dbReference type="HOGENOM" id="CLU_064232_0_0_2"/>
<keyword evidence="2" id="KW-1185">Reference proteome</keyword>
<dbReference type="EMBL" id="CP007174">
    <property type="protein sequence ID" value="AIF85274.1"/>
    <property type="molecule type" value="Genomic_DNA"/>
</dbReference>